<reference evidence="3" key="4">
    <citation type="submission" date="2021-05" db="UniProtKB">
        <authorList>
            <consortium name="EnsemblPlants"/>
        </authorList>
    </citation>
    <scope>IDENTIFICATION</scope>
    <source>
        <strain evidence="3">cv. B73</strain>
    </source>
</reference>
<accession>B6T0P1</accession>
<dbReference type="EnsemblPlants" id="Zm00001eb143090_T001">
    <property type="protein sequence ID" value="Zm00001eb143090_P001"/>
    <property type="gene ID" value="Zm00001eb143090"/>
</dbReference>
<evidence type="ECO:0000313" key="1">
    <source>
        <dbReference type="EMBL" id="ACG30674.1"/>
    </source>
</evidence>
<organism evidence="1">
    <name type="scientific">Zea mays</name>
    <name type="common">Maize</name>
    <dbReference type="NCBI Taxonomy" id="4577"/>
    <lineage>
        <taxon>Eukaryota</taxon>
        <taxon>Viridiplantae</taxon>
        <taxon>Streptophyta</taxon>
        <taxon>Embryophyta</taxon>
        <taxon>Tracheophyta</taxon>
        <taxon>Spermatophyta</taxon>
        <taxon>Magnoliopsida</taxon>
        <taxon>Liliopsida</taxon>
        <taxon>Poales</taxon>
        <taxon>Poaceae</taxon>
        <taxon>PACMAD clade</taxon>
        <taxon>Panicoideae</taxon>
        <taxon>Andropogonodae</taxon>
        <taxon>Andropogoneae</taxon>
        <taxon>Tripsacinae</taxon>
        <taxon>Zea</taxon>
    </lineage>
</organism>
<name>B6T0P1_MAIZE</name>
<sequence length="83" mass="8653">MEAQAKAGARGARGGTKVAMVYYSKYVKTQNSPAVSIGIAQQLESTAAAVVGVAGGGGDADVDERASAFILAVRERFRNENKY</sequence>
<dbReference type="Proteomes" id="UP000007305">
    <property type="component" value="Chromosome 3"/>
</dbReference>
<reference evidence="1" key="1">
    <citation type="journal article" date="2009" name="Plant Mol. Biol.">
        <title>Insights into corn genes derived from large-scale cDNA sequencing.</title>
        <authorList>
            <person name="Alexandrov N.N."/>
            <person name="Brover V.V."/>
            <person name="Freidin S."/>
            <person name="Troukhan M.E."/>
            <person name="Tatarinova T.V."/>
            <person name="Zhang H."/>
            <person name="Swaller T.J."/>
            <person name="Lu Y.P."/>
            <person name="Bouck J."/>
            <person name="Flavell R.B."/>
            <person name="Feldmann K.A."/>
        </authorList>
    </citation>
    <scope>NUCLEOTIDE SEQUENCE</scope>
</reference>
<proteinExistence type="evidence at transcript level"/>
<dbReference type="OMA" id="KVAMVYY"/>
<dbReference type="Gramene" id="Zm00001eb143090_T001">
    <property type="protein sequence ID" value="Zm00001eb143090_P001"/>
    <property type="gene ID" value="Zm00001eb143090"/>
</dbReference>
<dbReference type="EMBL" id="EU958556">
    <property type="protein sequence ID" value="ACG30674.1"/>
    <property type="molecule type" value="mRNA"/>
</dbReference>
<reference evidence="3" key="3">
    <citation type="submission" date="2019-07" db="EMBL/GenBank/DDBJ databases">
        <authorList>
            <person name="Seetharam A."/>
            <person name="Woodhouse M."/>
            <person name="Cannon E."/>
        </authorList>
    </citation>
    <scope>NUCLEOTIDE SEQUENCE [LARGE SCALE GENOMIC DNA]</scope>
    <source>
        <strain evidence="3">cv. B73</strain>
    </source>
</reference>
<dbReference type="OrthoDB" id="674131at2759"/>
<dbReference type="GeneID" id="100275900"/>
<dbReference type="RefSeq" id="XP_008674640.1">
    <property type="nucleotide sequence ID" value="XM_008676418.1"/>
</dbReference>
<evidence type="ECO:0000313" key="2">
    <source>
        <dbReference type="EMBL" id="ONM35038.1"/>
    </source>
</evidence>
<evidence type="ECO:0000313" key="3">
    <source>
        <dbReference type="EnsemblPlants" id="Zm00001eb143090_P001"/>
    </source>
</evidence>
<dbReference type="HOGENOM" id="CLU_2563117_0_0_1"/>
<gene>
    <name evidence="3" type="primary">LOC100275900</name>
    <name evidence="2" type="ORF">ZEAMMB73_Zm00001d042317</name>
</gene>
<dbReference type="AlphaFoldDB" id="B6T0P1"/>
<keyword evidence="4" id="KW-1185">Reference proteome</keyword>
<dbReference type="EMBL" id="CM007649">
    <property type="protein sequence ID" value="ONM35038.1"/>
    <property type="molecule type" value="Genomic_DNA"/>
</dbReference>
<protein>
    <submittedName>
        <fullName evidence="1 3">Uncharacterized protein</fullName>
    </submittedName>
</protein>
<evidence type="ECO:0000313" key="4">
    <source>
        <dbReference type="Proteomes" id="UP000007305"/>
    </source>
</evidence>
<reference evidence="2 4" key="2">
    <citation type="submission" date="2015-12" db="EMBL/GenBank/DDBJ databases">
        <title>Update maize B73 reference genome by single molecule sequencing technologies.</title>
        <authorList>
            <consortium name="Maize Genome Sequencing Project"/>
            <person name="Ware D."/>
        </authorList>
    </citation>
    <scope>NUCLEOTIDE SEQUENCE [LARGE SCALE GENOMIC DNA]</scope>
    <source>
        <strain evidence="4">cv. B73</strain>
        <tissue evidence="2">Seedling</tissue>
    </source>
</reference>
<dbReference type="KEGG" id="zma:100275900"/>
<dbReference type="PaxDb" id="4577-GRMZM2G082608_P01"/>
<dbReference type="IntAct" id="B6T0P1">
    <property type="interactions" value="1"/>
</dbReference>